<organism evidence="11 12">
    <name type="scientific">Myceligenerans crystallogenes</name>
    <dbReference type="NCBI Taxonomy" id="316335"/>
    <lineage>
        <taxon>Bacteria</taxon>
        <taxon>Bacillati</taxon>
        <taxon>Actinomycetota</taxon>
        <taxon>Actinomycetes</taxon>
        <taxon>Micrococcales</taxon>
        <taxon>Promicromonosporaceae</taxon>
        <taxon>Myceligenerans</taxon>
    </lineage>
</organism>
<dbReference type="Pfam" id="PF22617">
    <property type="entry name" value="HCS_D2"/>
    <property type="match status" value="1"/>
</dbReference>
<dbReference type="InterPro" id="IPR013709">
    <property type="entry name" value="2-isopropylmalate_synth_dimer"/>
</dbReference>
<dbReference type="PROSITE" id="PS00815">
    <property type="entry name" value="AIPM_HOMOCIT_SYNTH_1"/>
    <property type="match status" value="1"/>
</dbReference>
<evidence type="ECO:0000256" key="1">
    <source>
        <dbReference type="ARBA" id="ARBA00004743"/>
    </source>
</evidence>
<dbReference type="Gene3D" id="3.30.160.270">
    <property type="match status" value="1"/>
</dbReference>
<feature type="domain" description="Pyruvate carboxyltransferase" evidence="10">
    <location>
        <begin position="19"/>
        <end position="298"/>
    </location>
</feature>
<keyword evidence="3" id="KW-0028">Amino-acid biosynthesis</keyword>
<dbReference type="RefSeq" id="WP_344106123.1">
    <property type="nucleotide sequence ID" value="NZ_BAAANL010000010.1"/>
</dbReference>
<dbReference type="Gene3D" id="3.20.20.70">
    <property type="entry name" value="Aldolase class I"/>
    <property type="match status" value="1"/>
</dbReference>
<keyword evidence="5 9" id="KW-0808">Transferase</keyword>
<dbReference type="InterPro" id="IPR054691">
    <property type="entry name" value="LeuA/HCS_post-cat"/>
</dbReference>
<dbReference type="EMBL" id="BAAANL010000010">
    <property type="protein sequence ID" value="GAA1874885.1"/>
    <property type="molecule type" value="Genomic_DNA"/>
</dbReference>
<proteinExistence type="inferred from homology"/>
<dbReference type="InterPro" id="IPR005675">
    <property type="entry name" value="Citramal_synthase"/>
</dbReference>
<evidence type="ECO:0000256" key="4">
    <source>
        <dbReference type="ARBA" id="ARBA00022624"/>
    </source>
</evidence>
<dbReference type="SUPFAM" id="SSF110921">
    <property type="entry name" value="2-isopropylmalate synthase LeuA, allosteric (dimerisation) domain"/>
    <property type="match status" value="1"/>
</dbReference>
<evidence type="ECO:0000256" key="2">
    <source>
        <dbReference type="ARBA" id="ARBA00006154"/>
    </source>
</evidence>
<dbReference type="PANTHER" id="PTHR43538">
    <property type="entry name" value="ALPHA-IPM SYNTHASE/HOMOCITRATE SYNTHASE"/>
    <property type="match status" value="1"/>
</dbReference>
<accession>A0ABN2NQX6</accession>
<evidence type="ECO:0000256" key="8">
    <source>
        <dbReference type="NCBIfam" id="TIGR00977"/>
    </source>
</evidence>
<sequence>MTATPFHAVDVPFHAGVPFHVYDTTLRDGAQQEGMNLSVTDKLAIAAQLDELGVGFIEGGWPGAVPKDTDFFARAAKELTLRNAVLAAFGATRKAGLRAGNDPQVRALLDAGTPVVTLVAKSDVRHVERALRTTREENLAMISDTVSFLAGEGRRVVLDAEHFFDGYRYDAAYALSAIRAAHDAGAEVLCLCDTNGGMIPSWVSGIVSEVVEALGGSAVVGRTGDDGRPAGPVIGMHAHNDSGCAVANTLAAVEAGATHIQGCVNGYGERTGNADLIAVTANLQLKLGMDLVGEHGLREATRIAHAISEVTNISPFARQPYVGQSAFTHKAGLHASAIRVDPDLYQHMDPKDVGNDMRMLVSDMAGRASVELKGRELGFDLSDRKDVLAAVTDRVKHDEARGYTYEAADASFELVLRDELGELPRYFETQSWRTIVETVPDGHTPADVYGPEAEAFAEATVKMTVGAERIVATGEGNGPVDALDRAVRQALTPVYPELERFELIDFKVRILDNEQGTDARTRVLVETSDGERSWSTVGVGPNVIEAAWEATTGAYVYGLIKAGVAPAR</sequence>
<dbReference type="Gene3D" id="1.10.238.260">
    <property type="match status" value="1"/>
</dbReference>
<dbReference type="InterPro" id="IPR002034">
    <property type="entry name" value="AIPM/Hcit_synth_CS"/>
</dbReference>
<dbReference type="EC" id="2.3.3.21" evidence="8"/>
<evidence type="ECO:0000313" key="12">
    <source>
        <dbReference type="Proteomes" id="UP001501094"/>
    </source>
</evidence>
<dbReference type="Pfam" id="PF00682">
    <property type="entry name" value="HMGL-like"/>
    <property type="match status" value="1"/>
</dbReference>
<keyword evidence="6" id="KW-0100">Branched-chain amino acid biosynthesis</keyword>
<reference evidence="11 12" key="1">
    <citation type="journal article" date="2019" name="Int. J. Syst. Evol. Microbiol.">
        <title>The Global Catalogue of Microorganisms (GCM) 10K type strain sequencing project: providing services to taxonomists for standard genome sequencing and annotation.</title>
        <authorList>
            <consortium name="The Broad Institute Genomics Platform"/>
            <consortium name="The Broad Institute Genome Sequencing Center for Infectious Disease"/>
            <person name="Wu L."/>
            <person name="Ma J."/>
        </authorList>
    </citation>
    <scope>NUCLEOTIDE SEQUENCE [LARGE SCALE GENOMIC DNA]</scope>
    <source>
        <strain evidence="11 12">JCM 14326</strain>
    </source>
</reference>
<comment type="similarity">
    <text evidence="2 9">Belongs to the alpha-IPM synthase/homocitrate synthase family.</text>
</comment>
<keyword evidence="12" id="KW-1185">Reference proteome</keyword>
<evidence type="ECO:0000256" key="9">
    <source>
        <dbReference type="RuleBase" id="RU003523"/>
    </source>
</evidence>
<dbReference type="InterPro" id="IPR013785">
    <property type="entry name" value="Aldolase_TIM"/>
</dbReference>
<comment type="catalytic activity">
    <reaction evidence="7">
        <text>pyruvate + acetyl-CoA + H2O = (3R)-citramalate + CoA + H(+)</text>
        <dbReference type="Rhea" id="RHEA:19045"/>
        <dbReference type="ChEBI" id="CHEBI:15361"/>
        <dbReference type="ChEBI" id="CHEBI:15377"/>
        <dbReference type="ChEBI" id="CHEBI:15378"/>
        <dbReference type="ChEBI" id="CHEBI:30934"/>
        <dbReference type="ChEBI" id="CHEBI:57287"/>
        <dbReference type="ChEBI" id="CHEBI:57288"/>
        <dbReference type="EC" id="2.3.3.21"/>
    </reaction>
</comment>
<comment type="pathway">
    <text evidence="1">Amino-acid biosynthesis; L-isoleucine biosynthesis; 2-oxobutanoate from pyruvate: step 1/3.</text>
</comment>
<dbReference type="PROSITE" id="PS00816">
    <property type="entry name" value="AIPM_HOMOCIT_SYNTH_2"/>
    <property type="match status" value="1"/>
</dbReference>
<dbReference type="InterPro" id="IPR036230">
    <property type="entry name" value="LeuA_allosteric_dom_sf"/>
</dbReference>
<name>A0ABN2NQX6_9MICO</name>
<keyword evidence="4" id="KW-0412">Isoleucine biosynthesis</keyword>
<evidence type="ECO:0000256" key="7">
    <source>
        <dbReference type="ARBA" id="ARBA00048263"/>
    </source>
</evidence>
<dbReference type="SMART" id="SM00917">
    <property type="entry name" value="LeuA_dimer"/>
    <property type="match status" value="1"/>
</dbReference>
<gene>
    <name evidence="11" type="primary">cimA</name>
    <name evidence="11" type="ORF">GCM10009751_38140</name>
</gene>
<evidence type="ECO:0000313" key="11">
    <source>
        <dbReference type="EMBL" id="GAA1874885.1"/>
    </source>
</evidence>
<dbReference type="PANTHER" id="PTHR43538:SF1">
    <property type="entry name" value="(R)-CITRAMALATE SYNTHASE"/>
    <property type="match status" value="1"/>
</dbReference>
<protein>
    <recommendedName>
        <fullName evidence="8">Citramalate synthase</fullName>
        <ecNumber evidence="8">2.3.3.21</ecNumber>
    </recommendedName>
</protein>
<evidence type="ECO:0000259" key="10">
    <source>
        <dbReference type="PROSITE" id="PS50991"/>
    </source>
</evidence>
<dbReference type="PROSITE" id="PS50991">
    <property type="entry name" value="PYR_CT"/>
    <property type="match status" value="1"/>
</dbReference>
<evidence type="ECO:0000256" key="3">
    <source>
        <dbReference type="ARBA" id="ARBA00022605"/>
    </source>
</evidence>
<dbReference type="InterPro" id="IPR000891">
    <property type="entry name" value="PYR_CT"/>
</dbReference>
<evidence type="ECO:0000256" key="6">
    <source>
        <dbReference type="ARBA" id="ARBA00023304"/>
    </source>
</evidence>
<dbReference type="Proteomes" id="UP001501094">
    <property type="component" value="Unassembled WGS sequence"/>
</dbReference>
<dbReference type="Pfam" id="PF08502">
    <property type="entry name" value="LeuA_dimer"/>
    <property type="match status" value="1"/>
</dbReference>
<dbReference type="CDD" id="cd07941">
    <property type="entry name" value="DRE_TIM_LeuA3"/>
    <property type="match status" value="1"/>
</dbReference>
<dbReference type="SUPFAM" id="SSF51569">
    <property type="entry name" value="Aldolase"/>
    <property type="match status" value="1"/>
</dbReference>
<evidence type="ECO:0000256" key="5">
    <source>
        <dbReference type="ARBA" id="ARBA00022679"/>
    </source>
</evidence>
<comment type="caution">
    <text evidence="11">The sequence shown here is derived from an EMBL/GenBank/DDBJ whole genome shotgun (WGS) entry which is preliminary data.</text>
</comment>
<dbReference type="NCBIfam" id="TIGR00977">
    <property type="entry name" value="citramal_synth"/>
    <property type="match status" value="1"/>
</dbReference>